<accession>A0A8R1EUZ5</accession>
<proteinExistence type="predicted"/>
<feature type="region of interest" description="Disordered" evidence="1">
    <location>
        <begin position="1"/>
        <end position="23"/>
    </location>
</feature>
<sequence>GAREQPQGRHLCRSGQPPGGKQILAKVDVRNEKYGYGYQERSTLHLPRLVPMRRLCSVARPSQDTSWMDKSLFRQCLRSTRLSEFLF</sequence>
<protein>
    <submittedName>
        <fullName evidence="2">Uncharacterized protein</fullName>
    </submittedName>
</protein>
<dbReference type="EnsemblMetazoa" id="CJA43225.1">
    <property type="protein sequence ID" value="CJA43225.1"/>
    <property type="gene ID" value="WBGene00219073"/>
</dbReference>
<organism evidence="2 3">
    <name type="scientific">Caenorhabditis japonica</name>
    <dbReference type="NCBI Taxonomy" id="281687"/>
    <lineage>
        <taxon>Eukaryota</taxon>
        <taxon>Metazoa</taxon>
        <taxon>Ecdysozoa</taxon>
        <taxon>Nematoda</taxon>
        <taxon>Chromadorea</taxon>
        <taxon>Rhabditida</taxon>
        <taxon>Rhabditina</taxon>
        <taxon>Rhabditomorpha</taxon>
        <taxon>Rhabditoidea</taxon>
        <taxon>Rhabditidae</taxon>
        <taxon>Peloderinae</taxon>
        <taxon>Caenorhabditis</taxon>
    </lineage>
</organism>
<reference evidence="2" key="2">
    <citation type="submission" date="2022-06" db="UniProtKB">
        <authorList>
            <consortium name="EnsemblMetazoa"/>
        </authorList>
    </citation>
    <scope>IDENTIFICATION</scope>
    <source>
        <strain evidence="2">DF5081</strain>
    </source>
</reference>
<dbReference type="AlphaFoldDB" id="A0A8R1EUZ5"/>
<dbReference type="Proteomes" id="UP000005237">
    <property type="component" value="Unassembled WGS sequence"/>
</dbReference>
<name>A0A8R1EUZ5_CAEJA</name>
<reference evidence="3" key="1">
    <citation type="submission" date="2010-08" db="EMBL/GenBank/DDBJ databases">
        <authorList>
            <consortium name="Caenorhabditis japonica Sequencing Consortium"/>
            <person name="Wilson R.K."/>
        </authorList>
    </citation>
    <scope>NUCLEOTIDE SEQUENCE [LARGE SCALE GENOMIC DNA]</scope>
    <source>
        <strain evidence="3">DF5081</strain>
    </source>
</reference>
<keyword evidence="3" id="KW-1185">Reference proteome</keyword>
<evidence type="ECO:0000256" key="1">
    <source>
        <dbReference type="SAM" id="MobiDB-lite"/>
    </source>
</evidence>
<evidence type="ECO:0000313" key="3">
    <source>
        <dbReference type="Proteomes" id="UP000005237"/>
    </source>
</evidence>
<evidence type="ECO:0000313" key="2">
    <source>
        <dbReference type="EnsemblMetazoa" id="CJA43225.1"/>
    </source>
</evidence>